<dbReference type="InterPro" id="IPR022162">
    <property type="entry name" value="TRPC4AP"/>
</dbReference>
<dbReference type="Pfam" id="PF12463">
    <property type="entry name" value="DUF3689"/>
    <property type="match status" value="1"/>
</dbReference>
<comment type="caution">
    <text evidence="1">The sequence shown here is derived from an EMBL/GenBank/DDBJ whole genome shotgun (WGS) entry which is preliminary data.</text>
</comment>
<dbReference type="GO" id="GO:0019902">
    <property type="term" value="F:phosphatase binding"/>
    <property type="evidence" value="ECO:0007669"/>
    <property type="project" value="TreeGrafter"/>
</dbReference>
<evidence type="ECO:0008006" key="3">
    <source>
        <dbReference type="Google" id="ProtNLM"/>
    </source>
</evidence>
<protein>
    <recommendedName>
        <fullName evidence="3">Short transient receptor potential channel 4-associated protein</fullName>
    </recommendedName>
</protein>
<sequence length="765" mass="87891">MMNFNRRLSRFYSGNSILHTLSRTALHGEPCRSSFKNLHQTLKRLECYDALHLDNLLHVVKKLEETLLHWRPKKYDVLQLFWDLNHEINDLSKRSFDNDKRCRNSETAKLIRDLLLKHIIEVLQLFIASYTLLPKKAAGSNEIFELLELKGIALEILHTICIEFEDQVLNNVDQVDFVKCLFSYLQYDQTCFPACQVLESLILSKKNIYDLSKIEDLPTILMNLDDIQLGNFCKILAVTLSELDMYENKTLYAQTQQKKNKNTFIRDTNQDIILGIPNLLSRLVKIACALPYVPWSGAAAHSTLESEQWLSWIDTRFQREMASELRSDTFVGGVTLWSEYNSYGPPRISIKTTLELTFRADAMCVLGLLLIGRHRKEIQKELTDLRLIPQLSDLFDHFVWKTNARRDSVRLPGHNTSCECSPEVALKIQILRLIHSYCDHSEYKYAMLSWCELSEITNIEELSEADYPTWLKPSAICSGSRGLLTKILDIIKKESGVSTFRFWLSRAIESYVRGNFHCADQDFLLRRNLLSHVVQSLLTSNSRHREILQSSFDLLGELIKFNVAAFTQLNSHILTSAKQKKLMSVMSASLVDSNMFIRNLILSYELFVCSGDSDLKVFAEECCNILSHVGKLKTRLYYLQKLLSLINIHNLTQENVSCLNTALVILISSFKKGELPQYLRFLSISTVGCSIAANNSVHLENLRELLLFWQDHYLQKDIDCSILEKGSKICFQEWKDTVSLLTSDDAENPCTIAFYALPSLPSRAS</sequence>
<evidence type="ECO:0000313" key="1">
    <source>
        <dbReference type="EMBL" id="GIY53965.1"/>
    </source>
</evidence>
<name>A0AAV4U865_9ARAC</name>
<dbReference type="AlphaFoldDB" id="A0AAV4U865"/>
<dbReference type="EMBL" id="BPLQ01010839">
    <property type="protein sequence ID" value="GIY53965.1"/>
    <property type="molecule type" value="Genomic_DNA"/>
</dbReference>
<reference evidence="1 2" key="1">
    <citation type="submission" date="2021-06" db="EMBL/GenBank/DDBJ databases">
        <title>Caerostris darwini draft genome.</title>
        <authorList>
            <person name="Kono N."/>
            <person name="Arakawa K."/>
        </authorList>
    </citation>
    <scope>NUCLEOTIDE SEQUENCE [LARGE SCALE GENOMIC DNA]</scope>
</reference>
<keyword evidence="2" id="KW-1185">Reference proteome</keyword>
<dbReference type="GO" id="GO:0006511">
    <property type="term" value="P:ubiquitin-dependent protein catabolic process"/>
    <property type="evidence" value="ECO:0007669"/>
    <property type="project" value="InterPro"/>
</dbReference>
<organism evidence="1 2">
    <name type="scientific">Caerostris darwini</name>
    <dbReference type="NCBI Taxonomy" id="1538125"/>
    <lineage>
        <taxon>Eukaryota</taxon>
        <taxon>Metazoa</taxon>
        <taxon>Ecdysozoa</taxon>
        <taxon>Arthropoda</taxon>
        <taxon>Chelicerata</taxon>
        <taxon>Arachnida</taxon>
        <taxon>Araneae</taxon>
        <taxon>Araneomorphae</taxon>
        <taxon>Entelegynae</taxon>
        <taxon>Araneoidea</taxon>
        <taxon>Araneidae</taxon>
        <taxon>Caerostris</taxon>
    </lineage>
</organism>
<dbReference type="PANTHER" id="PTHR31743:SF1">
    <property type="entry name" value="SHORT TRANSIENT RECEPTOR POTENTIAL CHANNEL 4-ASSOCIATED PROTEIN"/>
    <property type="match status" value="1"/>
</dbReference>
<accession>A0AAV4U865</accession>
<proteinExistence type="predicted"/>
<dbReference type="PANTHER" id="PTHR31743">
    <property type="entry name" value="TRANSIENT RECEPTOR POTENTIAL CHANNEL 4-ASSOCIATED PROTEIN TCPC4AP"/>
    <property type="match status" value="1"/>
</dbReference>
<gene>
    <name evidence="1" type="primary">TRPC4AP</name>
    <name evidence="1" type="ORF">CDAR_193912</name>
</gene>
<dbReference type="Proteomes" id="UP001054837">
    <property type="component" value="Unassembled WGS sequence"/>
</dbReference>
<evidence type="ECO:0000313" key="2">
    <source>
        <dbReference type="Proteomes" id="UP001054837"/>
    </source>
</evidence>
<dbReference type="GO" id="GO:0031464">
    <property type="term" value="C:Cul4A-RING E3 ubiquitin ligase complex"/>
    <property type="evidence" value="ECO:0007669"/>
    <property type="project" value="InterPro"/>
</dbReference>